<evidence type="ECO:0000256" key="1">
    <source>
        <dbReference type="SAM" id="Coils"/>
    </source>
</evidence>
<protein>
    <submittedName>
        <fullName evidence="2">Uncharacterized protein</fullName>
    </submittedName>
</protein>
<evidence type="ECO:0000313" key="3">
    <source>
        <dbReference type="Proteomes" id="UP001620645"/>
    </source>
</evidence>
<feature type="coiled-coil region" evidence="1">
    <location>
        <begin position="46"/>
        <end position="118"/>
    </location>
</feature>
<name>A0ABD2IPZ3_HETSC</name>
<dbReference type="EMBL" id="JBICCN010000300">
    <property type="protein sequence ID" value="KAL3079630.1"/>
    <property type="molecule type" value="Genomic_DNA"/>
</dbReference>
<comment type="caution">
    <text evidence="2">The sequence shown here is derived from an EMBL/GenBank/DDBJ whole genome shotgun (WGS) entry which is preliminary data.</text>
</comment>
<evidence type="ECO:0000313" key="2">
    <source>
        <dbReference type="EMBL" id="KAL3079630.1"/>
    </source>
</evidence>
<sequence length="172" mass="20181">MSFNDFECKIVTKPIDDLCNELNGVNKLKSRHELLCQTLASWKLGMEQNNSQLNILNETAQILNARHKSVVEMLASKSADPAMLTRLQREIHAMELQVDIWLREISDVSNEREKLQMQHAFEFSHQNQHLQRNAANFELAKMDADFLCRKHCKMWHEFLTNEQEQKEGNEEQ</sequence>
<proteinExistence type="predicted"/>
<dbReference type="Proteomes" id="UP001620645">
    <property type="component" value="Unassembled WGS sequence"/>
</dbReference>
<reference evidence="2 3" key="1">
    <citation type="submission" date="2024-10" db="EMBL/GenBank/DDBJ databases">
        <authorList>
            <person name="Kim D."/>
        </authorList>
    </citation>
    <scope>NUCLEOTIDE SEQUENCE [LARGE SCALE GENOMIC DNA]</scope>
    <source>
        <strain evidence="2">Taebaek</strain>
    </source>
</reference>
<keyword evidence="3" id="KW-1185">Reference proteome</keyword>
<gene>
    <name evidence="2" type="ORF">niasHS_013912</name>
</gene>
<organism evidence="2 3">
    <name type="scientific">Heterodera schachtii</name>
    <name type="common">Sugarbeet cyst nematode worm</name>
    <name type="synonym">Tylenchus schachtii</name>
    <dbReference type="NCBI Taxonomy" id="97005"/>
    <lineage>
        <taxon>Eukaryota</taxon>
        <taxon>Metazoa</taxon>
        <taxon>Ecdysozoa</taxon>
        <taxon>Nematoda</taxon>
        <taxon>Chromadorea</taxon>
        <taxon>Rhabditida</taxon>
        <taxon>Tylenchina</taxon>
        <taxon>Tylenchomorpha</taxon>
        <taxon>Tylenchoidea</taxon>
        <taxon>Heteroderidae</taxon>
        <taxon>Heteroderinae</taxon>
        <taxon>Heterodera</taxon>
    </lineage>
</organism>
<keyword evidence="1" id="KW-0175">Coiled coil</keyword>
<dbReference type="AlphaFoldDB" id="A0ABD2IPZ3"/>
<accession>A0ABD2IPZ3</accession>